<proteinExistence type="inferred from homology"/>
<dbReference type="InterPro" id="IPR045032">
    <property type="entry name" value="PEL"/>
</dbReference>
<keyword evidence="5 8" id="KW-0732">Signal</keyword>
<dbReference type="InterPro" id="IPR011050">
    <property type="entry name" value="Pectin_lyase_fold/virulence"/>
</dbReference>
<dbReference type="InterPro" id="IPR002022">
    <property type="entry name" value="Pec_lyase"/>
</dbReference>
<evidence type="ECO:0000313" key="11">
    <source>
        <dbReference type="Proteomes" id="UP000825935"/>
    </source>
</evidence>
<evidence type="ECO:0000256" key="4">
    <source>
        <dbReference type="ARBA" id="ARBA00022723"/>
    </source>
</evidence>
<dbReference type="Gene3D" id="2.160.20.10">
    <property type="entry name" value="Single-stranded right-handed beta-helix, Pectin lyase-like"/>
    <property type="match status" value="1"/>
</dbReference>
<dbReference type="Proteomes" id="UP000825935">
    <property type="component" value="Chromosome 30"/>
</dbReference>
<keyword evidence="11" id="KW-1185">Reference proteome</keyword>
<dbReference type="OrthoDB" id="1637350at2759"/>
<comment type="pathway">
    <text evidence="2 8">Glycan metabolism; pectin degradation; 2-dehydro-3-deoxy-D-gluconate from pectin: step 2/5.</text>
</comment>
<evidence type="ECO:0000256" key="2">
    <source>
        <dbReference type="ARBA" id="ARBA00005220"/>
    </source>
</evidence>
<feature type="chain" id="PRO_5035965189" description="Pectate lyase" evidence="8">
    <location>
        <begin position="27"/>
        <end position="532"/>
    </location>
</feature>
<dbReference type="SMART" id="SM00656">
    <property type="entry name" value="Amb_all"/>
    <property type="match status" value="1"/>
</dbReference>
<dbReference type="PRINTS" id="PR00807">
    <property type="entry name" value="AMBALLERGEN"/>
</dbReference>
<evidence type="ECO:0000256" key="7">
    <source>
        <dbReference type="ARBA" id="ARBA00023239"/>
    </source>
</evidence>
<dbReference type="InterPro" id="IPR012334">
    <property type="entry name" value="Pectin_lyas_fold"/>
</dbReference>
<comment type="caution">
    <text evidence="10">The sequence shown here is derived from an EMBL/GenBank/DDBJ whole genome shotgun (WGS) entry which is preliminary data.</text>
</comment>
<evidence type="ECO:0000256" key="5">
    <source>
        <dbReference type="ARBA" id="ARBA00022729"/>
    </source>
</evidence>
<reference evidence="10" key="1">
    <citation type="submission" date="2021-08" db="EMBL/GenBank/DDBJ databases">
        <title>WGS assembly of Ceratopteris richardii.</title>
        <authorList>
            <person name="Marchant D.B."/>
            <person name="Chen G."/>
            <person name="Jenkins J."/>
            <person name="Shu S."/>
            <person name="Leebens-Mack J."/>
            <person name="Grimwood J."/>
            <person name="Schmutz J."/>
            <person name="Soltis P."/>
            <person name="Soltis D."/>
            <person name="Chen Z.-H."/>
        </authorList>
    </citation>
    <scope>NUCLEOTIDE SEQUENCE</scope>
    <source>
        <strain evidence="10">Whitten #5841</strain>
        <tissue evidence="10">Leaf</tissue>
    </source>
</reference>
<dbReference type="PANTHER" id="PTHR31683">
    <property type="entry name" value="PECTATE LYASE 18-RELATED"/>
    <property type="match status" value="1"/>
</dbReference>
<comment type="cofactor">
    <cofactor evidence="8">
        <name>Ca(2+)</name>
        <dbReference type="ChEBI" id="CHEBI:29108"/>
    </cofactor>
    <text evidence="8">Binds 1 Ca(2+) ion. Required for its activity.</text>
</comment>
<evidence type="ECO:0000256" key="6">
    <source>
        <dbReference type="ARBA" id="ARBA00022837"/>
    </source>
</evidence>
<dbReference type="PANTHER" id="PTHR31683:SF80">
    <property type="entry name" value="PECTATE LYASE 16-RELATED"/>
    <property type="match status" value="1"/>
</dbReference>
<feature type="domain" description="Pectate lyase" evidence="9">
    <location>
        <begin position="262"/>
        <end position="459"/>
    </location>
</feature>
<dbReference type="InterPro" id="IPR018082">
    <property type="entry name" value="AmbAllergen"/>
</dbReference>
<dbReference type="AlphaFoldDB" id="A0A8T2R454"/>
<dbReference type="GO" id="GO:0046872">
    <property type="term" value="F:metal ion binding"/>
    <property type="evidence" value="ECO:0007669"/>
    <property type="project" value="UniProtKB-KW"/>
</dbReference>
<evidence type="ECO:0000256" key="8">
    <source>
        <dbReference type="RuleBase" id="RU361123"/>
    </source>
</evidence>
<name>A0A8T2R454_CERRI</name>
<dbReference type="SUPFAM" id="SSF51126">
    <property type="entry name" value="Pectin lyase-like"/>
    <property type="match status" value="1"/>
</dbReference>
<accession>A0A8T2R454</accession>
<keyword evidence="6 8" id="KW-0106">Calcium</keyword>
<dbReference type="GO" id="GO:0030570">
    <property type="term" value="F:pectate lyase activity"/>
    <property type="evidence" value="ECO:0007669"/>
    <property type="project" value="UniProtKB-EC"/>
</dbReference>
<dbReference type="EC" id="4.2.2.2" evidence="3 8"/>
<organism evidence="10 11">
    <name type="scientific">Ceratopteris richardii</name>
    <name type="common">Triangle waterfern</name>
    <dbReference type="NCBI Taxonomy" id="49495"/>
    <lineage>
        <taxon>Eukaryota</taxon>
        <taxon>Viridiplantae</taxon>
        <taxon>Streptophyta</taxon>
        <taxon>Embryophyta</taxon>
        <taxon>Tracheophyta</taxon>
        <taxon>Polypodiopsida</taxon>
        <taxon>Polypodiidae</taxon>
        <taxon>Polypodiales</taxon>
        <taxon>Pteridineae</taxon>
        <taxon>Pteridaceae</taxon>
        <taxon>Parkerioideae</taxon>
        <taxon>Ceratopteris</taxon>
    </lineage>
</organism>
<comment type="catalytic activity">
    <reaction evidence="1 8">
        <text>Eliminative cleavage of (1-&gt;4)-alpha-D-galacturonan to give oligosaccharides with 4-deoxy-alpha-D-galact-4-enuronosyl groups at their non-reducing ends.</text>
        <dbReference type="EC" id="4.2.2.2"/>
    </reaction>
</comment>
<feature type="signal peptide" evidence="8">
    <location>
        <begin position="1"/>
        <end position="26"/>
    </location>
</feature>
<dbReference type="Pfam" id="PF00544">
    <property type="entry name" value="Pectate_lyase_4"/>
    <property type="match status" value="1"/>
</dbReference>
<evidence type="ECO:0000256" key="3">
    <source>
        <dbReference type="ARBA" id="ARBA00012272"/>
    </source>
</evidence>
<sequence length="532" mass="59539">MTIKVLPWLTAFLVTALLMASQMTLSETVVSSASTTRDGEFRQSPRSQAQNVAVTLPELLPEQHAKSHSLLNETLARMVEPANGMLRRELWQKDKHKRKKQKKREIEILPAYDEPQDWQTKAKTIREEGSYAYRASKRKVSRLDKESILREGRRQITKASKTVMASKPWSSYLDSGPGREGQSGSRMMNTIDKCWRGDPDWRNNRMRLADCAIGYGSDAQGGKGGEIYVVTDPSDNPVDPSPGTLRYGVVQMQPLWIIFERDMSITLENELIVNSFKTIDGRGARVEISNGPCITIQDTQHIIIHGLIIHHCTLGKSGLVMSSTEHVGERTGSDGDAIAIFGGSHIWIDHNYLAECADGLIDAIHTSTFITISNNFFTNHDKVMLLGHSDGYPEDKDMRVTVVYNHFGPGLVQRMPRCRYGRFHVVNNRYTKWEMYAIGASANPTILSQGNYFLASDDYRFKQVTKLEGARETASCDWRSQGDLFLNGAYFGEYGTSSYSPNYGASDLESFDAYPAITVPMLTADAGPLNLN</sequence>
<dbReference type="EMBL" id="CM035435">
    <property type="protein sequence ID" value="KAH7290511.1"/>
    <property type="molecule type" value="Genomic_DNA"/>
</dbReference>
<keyword evidence="4 8" id="KW-0479">Metal-binding</keyword>
<evidence type="ECO:0000256" key="1">
    <source>
        <dbReference type="ARBA" id="ARBA00000695"/>
    </source>
</evidence>
<protein>
    <recommendedName>
        <fullName evidence="3 8">Pectate lyase</fullName>
        <ecNumber evidence="3 8">4.2.2.2</ecNumber>
    </recommendedName>
</protein>
<gene>
    <name evidence="10" type="ORF">KP509_30G051200</name>
</gene>
<evidence type="ECO:0000313" key="10">
    <source>
        <dbReference type="EMBL" id="KAH7290511.1"/>
    </source>
</evidence>
<evidence type="ECO:0000259" key="9">
    <source>
        <dbReference type="SMART" id="SM00656"/>
    </source>
</evidence>
<comment type="similarity">
    <text evidence="8">Belongs to the polysaccharide lyase 1 family.</text>
</comment>
<keyword evidence="7 8" id="KW-0456">Lyase</keyword>